<evidence type="ECO:0000313" key="1">
    <source>
        <dbReference type="EMBL" id="KAE8257111.1"/>
    </source>
</evidence>
<proteinExistence type="predicted"/>
<dbReference type="Proteomes" id="UP000077521">
    <property type="component" value="Unassembled WGS sequence"/>
</dbReference>
<gene>
    <name evidence="1" type="ORF">A4X13_0g2566</name>
</gene>
<reference evidence="1" key="1">
    <citation type="submission" date="2016-04" db="EMBL/GenBank/DDBJ databases">
        <authorList>
            <person name="Nguyen H.D."/>
            <person name="Samba Siva P."/>
            <person name="Cullis J."/>
            <person name="Levesque C.A."/>
            <person name="Hambleton S."/>
        </authorList>
    </citation>
    <scope>NUCLEOTIDE SEQUENCE</scope>
    <source>
        <strain evidence="1">DAOMC 236416</strain>
    </source>
</reference>
<dbReference type="AlphaFoldDB" id="A0A177TWB0"/>
<organism evidence="1 2">
    <name type="scientific">Tilletia indica</name>
    <dbReference type="NCBI Taxonomy" id="43049"/>
    <lineage>
        <taxon>Eukaryota</taxon>
        <taxon>Fungi</taxon>
        <taxon>Dikarya</taxon>
        <taxon>Basidiomycota</taxon>
        <taxon>Ustilaginomycotina</taxon>
        <taxon>Exobasidiomycetes</taxon>
        <taxon>Tilletiales</taxon>
        <taxon>Tilletiaceae</taxon>
        <taxon>Tilletia</taxon>
    </lineage>
</organism>
<protein>
    <submittedName>
        <fullName evidence="1">Uncharacterized protein</fullName>
    </submittedName>
</protein>
<accession>A0A177TWB0</accession>
<keyword evidence="2" id="KW-1185">Reference proteome</keyword>
<evidence type="ECO:0000313" key="2">
    <source>
        <dbReference type="Proteomes" id="UP000077521"/>
    </source>
</evidence>
<sequence length="262" mass="28233">MDGAVVVAPDGALQAPQPLCANCSIRPRYNDPATKSQHAFCGRSCAKKAASKNPPCLLCQKAPKCFAPGSSKTMLDYCSDKCRKNASAKGPCLLPIPPSDPKFQSVSKQFNTTSAQKILAIYKIIMSMSVEQAYKAYRATIAQRNNGKPNQQRRFHGTVRRCTLGVAGNTTFCNDPQCRLCLILTGGFKHPSPFTAAQAGVYFAVDSKYSLGFCANQASPRAMILAKIVEGQVGRDCLQPYPTHRVLTTGAGTLPAYLIVFS</sequence>
<dbReference type="EMBL" id="LWDF02000125">
    <property type="protein sequence ID" value="KAE8257111.1"/>
    <property type="molecule type" value="Genomic_DNA"/>
</dbReference>
<dbReference type="SUPFAM" id="SSF56399">
    <property type="entry name" value="ADP-ribosylation"/>
    <property type="match status" value="1"/>
</dbReference>
<comment type="caution">
    <text evidence="1">The sequence shown here is derived from an EMBL/GenBank/DDBJ whole genome shotgun (WGS) entry which is preliminary data.</text>
</comment>
<reference evidence="1" key="2">
    <citation type="journal article" date="2019" name="IMA Fungus">
        <title>Genome sequencing and comparison of five Tilletia species to identify candidate genes for the detection of regulated species infecting wheat.</title>
        <authorList>
            <person name="Nguyen H.D.T."/>
            <person name="Sultana T."/>
            <person name="Kesanakurti P."/>
            <person name="Hambleton S."/>
        </authorList>
    </citation>
    <scope>NUCLEOTIDE SEQUENCE</scope>
    <source>
        <strain evidence="1">DAOMC 236416</strain>
    </source>
</reference>
<dbReference type="Gene3D" id="3.90.228.10">
    <property type="match status" value="1"/>
</dbReference>
<name>A0A177TWB0_9BASI</name>